<reference evidence="3" key="1">
    <citation type="submission" date="2024-07" db="EMBL/GenBank/DDBJ databases">
        <authorList>
            <person name="Yu S.T."/>
        </authorList>
    </citation>
    <scope>NUCLEOTIDE SEQUENCE</scope>
    <source>
        <strain evidence="3">Y1</strain>
    </source>
</reference>
<dbReference type="EMBL" id="CP163445">
    <property type="protein sequence ID" value="XDQ76985.1"/>
    <property type="molecule type" value="Genomic_DNA"/>
</dbReference>
<gene>
    <name evidence="3" type="ORF">AB2U05_00065</name>
</gene>
<evidence type="ECO:0008006" key="4">
    <source>
        <dbReference type="Google" id="ProtNLM"/>
    </source>
</evidence>
<evidence type="ECO:0000313" key="3">
    <source>
        <dbReference type="EMBL" id="XDQ76985.1"/>
    </source>
</evidence>
<keyword evidence="2" id="KW-0812">Transmembrane</keyword>
<feature type="region of interest" description="Disordered" evidence="1">
    <location>
        <begin position="1"/>
        <end position="77"/>
    </location>
</feature>
<feature type="transmembrane region" description="Helical" evidence="2">
    <location>
        <begin position="80"/>
        <end position="101"/>
    </location>
</feature>
<keyword evidence="2" id="KW-0472">Membrane</keyword>
<proteinExistence type="predicted"/>
<sequence>MTTEPAEPSPAPAPAVPPAPAAPAVPPQPSPAPAAAITDLSAEPHTAPHAGPALAPAAPGDVLAAGPEQPARAPRRPRPVLLSVYGLVLGVLAGGGVGYAVQAQRPPTPLPPLQVALPGYPAAPVDASAFAAAQPKAPAIEGDLTKLLVKPPAGSEPWGDFPDKASWVSVGELAEHKGDAADLFKSLLGSGIRRAAEVDWKKDGIRYRVTLTQYTAQDADNAKPDRGQQFADDVDSSFRIYDTPRHWADSTDTYYYGSAAAKRGSVQMLVEVFAPQPLDAEAVKSLAKEQWERLV</sequence>
<dbReference type="RefSeq" id="WP_369182005.1">
    <property type="nucleotide sequence ID" value="NZ_CP163445.1"/>
</dbReference>
<feature type="compositionally biased region" description="Pro residues" evidence="1">
    <location>
        <begin position="7"/>
        <end position="32"/>
    </location>
</feature>
<evidence type="ECO:0000256" key="1">
    <source>
        <dbReference type="SAM" id="MobiDB-lite"/>
    </source>
</evidence>
<dbReference type="AlphaFoldDB" id="A0AB39TFI5"/>
<accession>A0AB39TFI5</accession>
<name>A0AB39TFI5_9ACTN</name>
<evidence type="ECO:0000256" key="2">
    <source>
        <dbReference type="SAM" id="Phobius"/>
    </source>
</evidence>
<organism evidence="3">
    <name type="scientific">Streptomyces sp. Y1</name>
    <dbReference type="NCBI Taxonomy" id="3238634"/>
    <lineage>
        <taxon>Bacteria</taxon>
        <taxon>Bacillati</taxon>
        <taxon>Actinomycetota</taxon>
        <taxon>Actinomycetes</taxon>
        <taxon>Kitasatosporales</taxon>
        <taxon>Streptomycetaceae</taxon>
        <taxon>Streptomyces</taxon>
    </lineage>
</organism>
<keyword evidence="2" id="KW-1133">Transmembrane helix</keyword>
<feature type="compositionally biased region" description="Low complexity" evidence="1">
    <location>
        <begin position="44"/>
        <end position="72"/>
    </location>
</feature>
<protein>
    <recommendedName>
        <fullName evidence="4">Serine/threonine protein kinase</fullName>
    </recommendedName>
</protein>